<sequence length="305" mass="35495">MSKNDHPTTSGTRTSSLSMQRASKRLRLDDPSFEDEFQRLLLESDECDSDGDVDDCLFYEADIQENHSSEQEIIEESGSTTRADGDVRRSDSESSDDDNIPIAQLRSSKYNYGKNRYKWATEPPSRRVRTQQHNIVLNRSILHLTEDEKKDPISIWNKLFDNEMRQTILTWTNFKIAEFRAKFKRQDRVLDLCGINPYILFNQHQDKELERGKFRKKLARSLVVPHMQRRAINPHLPNELVMTLKRVLGPDMPSQEPSSEENIVPKRKTCKLCPPKIKRKTTHTWVGCKQPICLQCSKTLCKDCQ</sequence>
<dbReference type="EMBL" id="JABFTP020000187">
    <property type="protein sequence ID" value="KAL3290552.1"/>
    <property type="molecule type" value="Genomic_DNA"/>
</dbReference>
<comment type="caution">
    <text evidence="2">The sequence shown here is derived from an EMBL/GenBank/DDBJ whole genome shotgun (WGS) entry which is preliminary data.</text>
</comment>
<evidence type="ECO:0000313" key="3">
    <source>
        <dbReference type="Proteomes" id="UP001516400"/>
    </source>
</evidence>
<accession>A0ABD2PIR2</accession>
<dbReference type="AlphaFoldDB" id="A0ABD2PIR2"/>
<name>A0ABD2PIR2_9CUCU</name>
<evidence type="ECO:0000256" key="1">
    <source>
        <dbReference type="SAM" id="MobiDB-lite"/>
    </source>
</evidence>
<dbReference type="Proteomes" id="UP001516400">
    <property type="component" value="Unassembled WGS sequence"/>
</dbReference>
<feature type="compositionally biased region" description="Basic and acidic residues" evidence="1">
    <location>
        <begin position="83"/>
        <end position="92"/>
    </location>
</feature>
<dbReference type="PANTHER" id="PTHR46599">
    <property type="entry name" value="PIGGYBAC TRANSPOSABLE ELEMENT-DERIVED PROTEIN 4"/>
    <property type="match status" value="1"/>
</dbReference>
<organism evidence="2 3">
    <name type="scientific">Cryptolaemus montrouzieri</name>
    <dbReference type="NCBI Taxonomy" id="559131"/>
    <lineage>
        <taxon>Eukaryota</taxon>
        <taxon>Metazoa</taxon>
        <taxon>Ecdysozoa</taxon>
        <taxon>Arthropoda</taxon>
        <taxon>Hexapoda</taxon>
        <taxon>Insecta</taxon>
        <taxon>Pterygota</taxon>
        <taxon>Neoptera</taxon>
        <taxon>Endopterygota</taxon>
        <taxon>Coleoptera</taxon>
        <taxon>Polyphaga</taxon>
        <taxon>Cucujiformia</taxon>
        <taxon>Coccinelloidea</taxon>
        <taxon>Coccinellidae</taxon>
        <taxon>Scymninae</taxon>
        <taxon>Scymnini</taxon>
        <taxon>Cryptolaemus</taxon>
    </lineage>
</organism>
<reference evidence="2 3" key="1">
    <citation type="journal article" date="2021" name="BMC Biol.">
        <title>Horizontally acquired antibacterial genes associated with adaptive radiation of ladybird beetles.</title>
        <authorList>
            <person name="Li H.S."/>
            <person name="Tang X.F."/>
            <person name="Huang Y.H."/>
            <person name="Xu Z.Y."/>
            <person name="Chen M.L."/>
            <person name="Du X.Y."/>
            <person name="Qiu B.Y."/>
            <person name="Chen P.T."/>
            <person name="Zhang W."/>
            <person name="Slipinski A."/>
            <person name="Escalona H.E."/>
            <person name="Waterhouse R.M."/>
            <person name="Zwick A."/>
            <person name="Pang H."/>
        </authorList>
    </citation>
    <scope>NUCLEOTIDE SEQUENCE [LARGE SCALE GENOMIC DNA]</scope>
    <source>
        <strain evidence="2">SYSU2018</strain>
    </source>
</reference>
<keyword evidence="3" id="KW-1185">Reference proteome</keyword>
<evidence type="ECO:0000313" key="2">
    <source>
        <dbReference type="EMBL" id="KAL3290552.1"/>
    </source>
</evidence>
<feature type="region of interest" description="Disordered" evidence="1">
    <location>
        <begin position="1"/>
        <end position="30"/>
    </location>
</feature>
<feature type="compositionally biased region" description="Polar residues" evidence="1">
    <location>
        <begin position="7"/>
        <end position="21"/>
    </location>
</feature>
<feature type="region of interest" description="Disordered" evidence="1">
    <location>
        <begin position="67"/>
        <end position="100"/>
    </location>
</feature>
<protein>
    <submittedName>
        <fullName evidence="2">Uncharacterized protein</fullName>
    </submittedName>
</protein>
<dbReference type="PANTHER" id="PTHR46599:SF6">
    <property type="entry name" value="DUAL SPECIFICITY PHOSPHATASE 26"/>
    <property type="match status" value="1"/>
</dbReference>
<gene>
    <name evidence="2" type="ORF">HHI36_023915</name>
</gene>
<proteinExistence type="predicted"/>